<keyword evidence="2" id="KW-1185">Reference proteome</keyword>
<dbReference type="AlphaFoldDB" id="A0A0V1FUT3"/>
<comment type="caution">
    <text evidence="1">The sequence shown here is derived from an EMBL/GenBank/DDBJ whole genome shotgun (WGS) entry which is preliminary data.</text>
</comment>
<dbReference type="Proteomes" id="UP000054995">
    <property type="component" value="Unassembled WGS sequence"/>
</dbReference>
<accession>A0A0V1FUT3</accession>
<dbReference type="EMBL" id="JYDT01000029">
    <property type="protein sequence ID" value="KRY89676.1"/>
    <property type="molecule type" value="Genomic_DNA"/>
</dbReference>
<proteinExistence type="predicted"/>
<name>A0A0V1FUT3_TRIPS</name>
<evidence type="ECO:0000313" key="2">
    <source>
        <dbReference type="Proteomes" id="UP000054995"/>
    </source>
</evidence>
<gene>
    <name evidence="1" type="ORF">T4D_3396</name>
</gene>
<sequence length="94" mass="10546">MLLGFRFAGLRVTTSKESFENFIVVCLPYRRMKIVMNNEKSIVTLLENGSLDMSQPVDQFGLSFWNRGIRAAVDQSAVCSVTFPFTLMLLSCSA</sequence>
<organism evidence="1 2">
    <name type="scientific">Trichinella pseudospiralis</name>
    <name type="common">Parasitic roundworm</name>
    <dbReference type="NCBI Taxonomy" id="6337"/>
    <lineage>
        <taxon>Eukaryota</taxon>
        <taxon>Metazoa</taxon>
        <taxon>Ecdysozoa</taxon>
        <taxon>Nematoda</taxon>
        <taxon>Enoplea</taxon>
        <taxon>Dorylaimia</taxon>
        <taxon>Trichinellida</taxon>
        <taxon>Trichinellidae</taxon>
        <taxon>Trichinella</taxon>
    </lineage>
</organism>
<protein>
    <submittedName>
        <fullName evidence="1">Uncharacterized protein</fullName>
    </submittedName>
</protein>
<evidence type="ECO:0000313" key="1">
    <source>
        <dbReference type="EMBL" id="KRY89676.1"/>
    </source>
</evidence>
<reference evidence="1 2" key="1">
    <citation type="submission" date="2015-01" db="EMBL/GenBank/DDBJ databases">
        <title>Evolution of Trichinella species and genotypes.</title>
        <authorList>
            <person name="Korhonen P.K."/>
            <person name="Edoardo P."/>
            <person name="Giuseppe L.R."/>
            <person name="Gasser R.B."/>
        </authorList>
    </citation>
    <scope>NUCLEOTIDE SEQUENCE [LARGE SCALE GENOMIC DNA]</scope>
    <source>
        <strain evidence="1">ISS470</strain>
    </source>
</reference>